<keyword evidence="1" id="KW-1133">Transmembrane helix</keyword>
<proteinExistence type="predicted"/>
<evidence type="ECO:0000313" key="2">
    <source>
        <dbReference type="EMBL" id="MBB6032279.1"/>
    </source>
</evidence>
<accession>A0A841FHZ4</accession>
<dbReference type="EMBL" id="JACHGT010000001">
    <property type="protein sequence ID" value="MBB6032279.1"/>
    <property type="molecule type" value="Genomic_DNA"/>
</dbReference>
<dbReference type="RefSeq" id="WP_239122234.1">
    <property type="nucleotide sequence ID" value="NZ_BONT01000062.1"/>
</dbReference>
<protein>
    <submittedName>
        <fullName evidence="2">Uncharacterized protein</fullName>
    </submittedName>
</protein>
<keyword evidence="3" id="KW-1185">Reference proteome</keyword>
<name>A0A841FHZ4_9ACTN</name>
<evidence type="ECO:0000256" key="1">
    <source>
        <dbReference type="SAM" id="Phobius"/>
    </source>
</evidence>
<dbReference type="Proteomes" id="UP000548476">
    <property type="component" value="Unassembled WGS sequence"/>
</dbReference>
<feature type="transmembrane region" description="Helical" evidence="1">
    <location>
        <begin position="6"/>
        <end position="30"/>
    </location>
</feature>
<reference evidence="2 3" key="1">
    <citation type="submission" date="2020-08" db="EMBL/GenBank/DDBJ databases">
        <title>Genomic Encyclopedia of Type Strains, Phase IV (KMG-IV): sequencing the most valuable type-strain genomes for metagenomic binning, comparative biology and taxonomic classification.</title>
        <authorList>
            <person name="Goeker M."/>
        </authorList>
    </citation>
    <scope>NUCLEOTIDE SEQUENCE [LARGE SCALE GENOMIC DNA]</scope>
    <source>
        <strain evidence="2 3">YIM 65646</strain>
    </source>
</reference>
<gene>
    <name evidence="2" type="ORF">HNR73_000121</name>
</gene>
<organism evidence="2 3">
    <name type="scientific">Phytomonospora endophytica</name>
    <dbReference type="NCBI Taxonomy" id="714109"/>
    <lineage>
        <taxon>Bacteria</taxon>
        <taxon>Bacillati</taxon>
        <taxon>Actinomycetota</taxon>
        <taxon>Actinomycetes</taxon>
        <taxon>Micromonosporales</taxon>
        <taxon>Micromonosporaceae</taxon>
        <taxon>Phytomonospora</taxon>
    </lineage>
</organism>
<dbReference type="AlphaFoldDB" id="A0A841FHZ4"/>
<evidence type="ECO:0000313" key="3">
    <source>
        <dbReference type="Proteomes" id="UP000548476"/>
    </source>
</evidence>
<keyword evidence="1" id="KW-0472">Membrane</keyword>
<keyword evidence="1" id="KW-0812">Transmembrane</keyword>
<comment type="caution">
    <text evidence="2">The sequence shown here is derived from an EMBL/GenBank/DDBJ whole genome shotgun (WGS) entry which is preliminary data.</text>
</comment>
<sequence>MTALFQIVVPVVALLGVVAFIGGGILLPLFEIQEERDAKASARKVAR</sequence>